<name>I9KU87_9THEO</name>
<keyword evidence="1" id="KW-0472">Membrane</keyword>
<gene>
    <name evidence="2" type="ORF">ThesiDRAFT1_1473</name>
</gene>
<feature type="transmembrane region" description="Helical" evidence="1">
    <location>
        <begin position="35"/>
        <end position="55"/>
    </location>
</feature>
<evidence type="ECO:0000313" key="3">
    <source>
        <dbReference type="Proteomes" id="UP000005110"/>
    </source>
</evidence>
<sequence>MFSSLIFGILFIGSIILYGLIWWKIFDKTGYGGIYGLLMFIPIVNFIMLLILAFTEWPVHRYKNY</sequence>
<keyword evidence="3" id="KW-1185">Reference proteome</keyword>
<dbReference type="HOGENOM" id="CLU_2848430_0_0_9"/>
<keyword evidence="1" id="KW-0812">Transmembrane</keyword>
<keyword evidence="1" id="KW-1133">Transmembrane helix</keyword>
<dbReference type="Proteomes" id="UP000005110">
    <property type="component" value="Chromosome"/>
</dbReference>
<dbReference type="EMBL" id="CM001486">
    <property type="protein sequence ID" value="EIW00411.1"/>
    <property type="molecule type" value="Genomic_DNA"/>
</dbReference>
<dbReference type="AlphaFoldDB" id="I9KU87"/>
<protein>
    <submittedName>
        <fullName evidence="2">Uncharacterized protein</fullName>
    </submittedName>
</protein>
<reference evidence="2 3" key="1">
    <citation type="submission" date="2012-02" db="EMBL/GenBank/DDBJ databases">
        <title>Improved High-Quality Draft sequence of Thermoanaerobacter siderophilus SR4.</title>
        <authorList>
            <consortium name="US DOE Joint Genome Institute"/>
            <person name="Lucas S."/>
            <person name="Han J."/>
            <person name="Lapidus A."/>
            <person name="Cheng J.-F."/>
            <person name="Goodwin L."/>
            <person name="Pitluck S."/>
            <person name="Peters L."/>
            <person name="Detter J.C."/>
            <person name="Han C."/>
            <person name="Tapia R."/>
            <person name="Land M."/>
            <person name="Hauser L."/>
            <person name="Kyrpides N."/>
            <person name="Ivanova N."/>
            <person name="Pagani I."/>
            <person name="Hemme C."/>
            <person name="Woyke T."/>
        </authorList>
    </citation>
    <scope>NUCLEOTIDE SEQUENCE [LARGE SCALE GENOMIC DNA]</scope>
    <source>
        <strain evidence="2 3">SR4</strain>
    </source>
</reference>
<proteinExistence type="predicted"/>
<organism evidence="2 3">
    <name type="scientific">Thermoanaerobacter siderophilus SR4</name>
    <dbReference type="NCBI Taxonomy" id="880478"/>
    <lineage>
        <taxon>Bacteria</taxon>
        <taxon>Bacillati</taxon>
        <taxon>Bacillota</taxon>
        <taxon>Clostridia</taxon>
        <taxon>Thermoanaerobacterales</taxon>
        <taxon>Thermoanaerobacteraceae</taxon>
        <taxon>Thermoanaerobacter</taxon>
    </lineage>
</organism>
<accession>I9KU87</accession>
<feature type="transmembrane region" description="Helical" evidence="1">
    <location>
        <begin position="6"/>
        <end position="23"/>
    </location>
</feature>
<evidence type="ECO:0000256" key="1">
    <source>
        <dbReference type="SAM" id="Phobius"/>
    </source>
</evidence>
<evidence type="ECO:0000313" key="2">
    <source>
        <dbReference type="EMBL" id="EIW00411.1"/>
    </source>
</evidence>